<dbReference type="GO" id="GO:0005968">
    <property type="term" value="C:Rab-protein geranylgeranyltransferase complex"/>
    <property type="evidence" value="ECO:0007669"/>
    <property type="project" value="TreeGrafter"/>
</dbReference>
<evidence type="ECO:0000313" key="3">
    <source>
        <dbReference type="EMBL" id="KTB12563.1"/>
    </source>
</evidence>
<dbReference type="GO" id="GO:0170069">
    <property type="term" value="C:geranylgeranyltransferase-III complex"/>
    <property type="evidence" value="ECO:0007669"/>
    <property type="project" value="EnsemblFungi"/>
</dbReference>
<proteinExistence type="predicted"/>
<dbReference type="GO" id="GO:0004663">
    <property type="term" value="F:Rab geranylgeranyltransferase activity"/>
    <property type="evidence" value="ECO:0007669"/>
    <property type="project" value="TreeGrafter"/>
</dbReference>
<protein>
    <submittedName>
        <fullName evidence="2">Protein ECM9</fullName>
    </submittedName>
</protein>
<evidence type="ECO:0000313" key="4">
    <source>
        <dbReference type="Proteomes" id="UP000054886"/>
    </source>
</evidence>
<reference evidence="2 4" key="1">
    <citation type="submission" date="2015-10" db="EMBL/GenBank/DDBJ databases">
        <title>Draft genomes sequences of Candida glabrata isolates 1A, 1B, 2A, 2B, 3A and 3B.</title>
        <authorList>
            <person name="Haavelsrud O.E."/>
            <person name="Gaustad P."/>
        </authorList>
    </citation>
    <scope>NUCLEOTIDE SEQUENCE [LARGE SCALE GENOMIC DNA]</scope>
    <source>
        <strain evidence="2">910700640</strain>
    </source>
</reference>
<dbReference type="VEuPathDB" id="FungiDB:B1J91_L02255g"/>
<dbReference type="PANTHER" id="PTHR11129:SF8">
    <property type="entry name" value="PROTEIN ECM9"/>
    <property type="match status" value="1"/>
</dbReference>
<comment type="caution">
    <text evidence="2">The sequence shown here is derived from an EMBL/GenBank/DDBJ whole genome shotgun (WGS) entry which is preliminary data.</text>
</comment>
<evidence type="ECO:0000313" key="1">
    <source>
        <dbReference type="CGD" id="CAL0135536"/>
    </source>
</evidence>
<dbReference type="PANTHER" id="PTHR11129">
    <property type="entry name" value="PROTEIN FARNESYLTRANSFERASE ALPHA SUBUNIT/RAB GERANYLGERANYL TRANSFERASE ALPHA SUBUNIT"/>
    <property type="match status" value="1"/>
</dbReference>
<dbReference type="GO" id="GO:0170068">
    <property type="term" value="F:geranylgeranyltransferase type III activity"/>
    <property type="evidence" value="ECO:0007669"/>
    <property type="project" value="EnsemblFungi"/>
</dbReference>
<organism evidence="2 4">
    <name type="scientific">Candida glabrata</name>
    <name type="common">Yeast</name>
    <name type="synonym">Torulopsis glabrata</name>
    <dbReference type="NCBI Taxonomy" id="5478"/>
    <lineage>
        <taxon>Eukaryota</taxon>
        <taxon>Fungi</taxon>
        <taxon>Dikarya</taxon>
        <taxon>Ascomycota</taxon>
        <taxon>Saccharomycotina</taxon>
        <taxon>Saccharomycetes</taxon>
        <taxon>Saccharomycetales</taxon>
        <taxon>Saccharomycetaceae</taxon>
        <taxon>Nakaseomyces</taxon>
    </lineage>
</organism>
<evidence type="ECO:0000313" key="2">
    <source>
        <dbReference type="EMBL" id="KTB01119.1"/>
    </source>
</evidence>
<dbReference type="SUPFAM" id="SSF48439">
    <property type="entry name" value="Protein prenylyltransferase"/>
    <property type="match status" value="1"/>
</dbReference>
<dbReference type="GO" id="GO:0006914">
    <property type="term" value="P:autophagy"/>
    <property type="evidence" value="ECO:0007669"/>
    <property type="project" value="EnsemblFungi"/>
</dbReference>
<dbReference type="GO" id="GO:0031505">
    <property type="term" value="P:fungal-type cell wall organization"/>
    <property type="evidence" value="ECO:0007669"/>
    <property type="project" value="EnsemblFungi"/>
</dbReference>
<sequence length="351" mass="41308">MLPLCNELLATVTEFPDNSDVKLSFTPNQPGIDSRYYTDADKEIICFKKTYLLIFKEAHDYFSSIDSAISQYIVNNDTYLATVGLLLTTPENKTIINLHYKCLLELCADDTKALQREVVYLQRLLSCTNNRINKSSSLWLLYKKLYIQFNKTITFNVNTTLIKSAENHFSNYYAWNFARWYYINTTIEERSSLLTRTRYFCNTHFKDSAAWSAFMFMLLPIDDSHEKFLAENCLTDSLDHKSQPLEQEFVEKEVRSVINRIDILQCPEWSPFALVLAATKHMRGCPLHDIFVKWKQEINQYEAQNDTIKFFHRQPMFDKNDTNILSRQLFMHIAYKKTLLDKLLMFNEVVI</sequence>
<dbReference type="Proteomes" id="UP000054886">
    <property type="component" value="Unassembled WGS sequence"/>
</dbReference>
<dbReference type="AlphaFoldDB" id="A0A0W0D9V4"/>
<gene>
    <name evidence="1" type="ordered locus">CAGL0L02255g</name>
    <name evidence="3" type="ORF">AO440_004480</name>
    <name evidence="2" type="ORF">AO440_004526</name>
</gene>
<dbReference type="VEuPathDB" id="FungiDB:GWK60_L06149"/>
<dbReference type="VEuPathDB" id="FungiDB:GVI51_L02035"/>
<dbReference type="GO" id="GO:0006612">
    <property type="term" value="P:protein targeting to membrane"/>
    <property type="evidence" value="ECO:0007669"/>
    <property type="project" value="EnsemblFungi"/>
</dbReference>
<dbReference type="CGD" id="CAL0135536">
    <property type="gene designation" value="CAGL0L02255g"/>
</dbReference>
<dbReference type="EMBL" id="LLZZ01000132">
    <property type="protein sequence ID" value="KTB01119.1"/>
    <property type="molecule type" value="Genomic_DNA"/>
</dbReference>
<dbReference type="EMBL" id="LLZZ01000020">
    <property type="protein sequence ID" value="KTB12563.1"/>
    <property type="molecule type" value="Genomic_DNA"/>
</dbReference>
<dbReference type="Gene3D" id="1.25.40.120">
    <property type="entry name" value="Protein prenylyltransferase"/>
    <property type="match status" value="1"/>
</dbReference>
<accession>A0A0W0D9V4</accession>
<dbReference type="VEuPathDB" id="FungiDB:CAGL0L02255g"/>
<name>A0A0W0D9V4_CANGB</name>